<evidence type="ECO:0000313" key="1">
    <source>
        <dbReference type="EMBL" id="RNA09721.1"/>
    </source>
</evidence>
<dbReference type="EMBL" id="REGN01006381">
    <property type="protein sequence ID" value="RNA09721.1"/>
    <property type="molecule type" value="Genomic_DNA"/>
</dbReference>
<accession>A0A3M7QFA7</accession>
<name>A0A3M7QFA7_BRAPC</name>
<sequence>MIQKKASSLQDPLNYRPIRTDISTQFELSMFNNKENENSHMKNSSSVLVHVLFEILVHITFTKSYLVP</sequence>
<reference evidence="1 2" key="1">
    <citation type="journal article" date="2018" name="Sci. Rep.">
        <title>Genomic signatures of local adaptation to the degree of environmental predictability in rotifers.</title>
        <authorList>
            <person name="Franch-Gras L."/>
            <person name="Hahn C."/>
            <person name="Garcia-Roger E.M."/>
            <person name="Carmona M.J."/>
            <person name="Serra M."/>
            <person name="Gomez A."/>
        </authorList>
    </citation>
    <scope>NUCLEOTIDE SEQUENCE [LARGE SCALE GENOMIC DNA]</scope>
    <source>
        <strain evidence="1">HYR1</strain>
    </source>
</reference>
<comment type="caution">
    <text evidence="1">The sequence shown here is derived from an EMBL/GenBank/DDBJ whole genome shotgun (WGS) entry which is preliminary data.</text>
</comment>
<gene>
    <name evidence="1" type="ORF">BpHYR1_053346</name>
</gene>
<proteinExistence type="predicted"/>
<protein>
    <submittedName>
        <fullName evidence="1">Uncharacterized protein</fullName>
    </submittedName>
</protein>
<dbReference type="Proteomes" id="UP000276133">
    <property type="component" value="Unassembled WGS sequence"/>
</dbReference>
<organism evidence="1 2">
    <name type="scientific">Brachionus plicatilis</name>
    <name type="common">Marine rotifer</name>
    <name type="synonym">Brachionus muelleri</name>
    <dbReference type="NCBI Taxonomy" id="10195"/>
    <lineage>
        <taxon>Eukaryota</taxon>
        <taxon>Metazoa</taxon>
        <taxon>Spiralia</taxon>
        <taxon>Gnathifera</taxon>
        <taxon>Rotifera</taxon>
        <taxon>Eurotatoria</taxon>
        <taxon>Monogononta</taxon>
        <taxon>Pseudotrocha</taxon>
        <taxon>Ploima</taxon>
        <taxon>Brachionidae</taxon>
        <taxon>Brachionus</taxon>
    </lineage>
</organism>
<evidence type="ECO:0000313" key="2">
    <source>
        <dbReference type="Proteomes" id="UP000276133"/>
    </source>
</evidence>
<dbReference type="AlphaFoldDB" id="A0A3M7QFA7"/>
<keyword evidence="2" id="KW-1185">Reference proteome</keyword>